<proteinExistence type="predicted"/>
<evidence type="ECO:0000313" key="3">
    <source>
        <dbReference type="Proteomes" id="UP000053599"/>
    </source>
</evidence>
<keyword evidence="1" id="KW-1133">Transmembrane helix</keyword>
<dbReference type="Proteomes" id="UP000053599">
    <property type="component" value="Unassembled WGS sequence"/>
</dbReference>
<organism evidence="2 3">
    <name type="scientific">Exophiala sideris</name>
    <dbReference type="NCBI Taxonomy" id="1016849"/>
    <lineage>
        <taxon>Eukaryota</taxon>
        <taxon>Fungi</taxon>
        <taxon>Dikarya</taxon>
        <taxon>Ascomycota</taxon>
        <taxon>Pezizomycotina</taxon>
        <taxon>Eurotiomycetes</taxon>
        <taxon>Chaetothyriomycetidae</taxon>
        <taxon>Chaetothyriales</taxon>
        <taxon>Herpotrichiellaceae</taxon>
        <taxon>Exophiala</taxon>
    </lineage>
</organism>
<evidence type="ECO:0000313" key="2">
    <source>
        <dbReference type="EMBL" id="KIV84062.1"/>
    </source>
</evidence>
<dbReference type="STRING" id="1016849.A0A0D1YMG9"/>
<keyword evidence="1" id="KW-0812">Transmembrane</keyword>
<protein>
    <submittedName>
        <fullName evidence="2">Uncharacterized protein</fullName>
    </submittedName>
</protein>
<dbReference type="HOGENOM" id="CLU_669082_0_0_1"/>
<feature type="transmembrane region" description="Helical" evidence="1">
    <location>
        <begin position="6"/>
        <end position="27"/>
    </location>
</feature>
<name>A0A0D1YMG9_9EURO</name>
<dbReference type="AlphaFoldDB" id="A0A0D1YMG9"/>
<sequence length="411" mass="47097">MDDLVLLFYSHLPFAHTLFSAFYRYLASDKRFYLLRRMTRILVSDSGDVKMSGSVVREVPVSLDSVEAIRFLGFQKEAAEQILHHFRAAYEKEGKSTTTDPLIVYDLVSFATGHLEGRADAWLPDHDWEGSLKAMGIRKSTRQGICSNKFNFIRFTKSAKAWARETIEDTWIFLSTIDKNIKSSREPTPKKTGPEEKTYFKVVASDNSVPSRGNNIPLEPYDTPPDYSRVRFYMGGPRARFERAWPALGTTALRLQELLSTSASDFTPDKLNLYFTKQFTVATAYAMYAKARTPLLDCGVLTVQIPNELVNNIGYVEGVERKDLVWVCRHERPLNPDVHPIIKQWAKFSWIEGECCGQSPAVIEALEKKEDLEVLREHNGYRYRQWALRDGAIMAQMSVECAEHFYYHSVD</sequence>
<reference evidence="2 3" key="1">
    <citation type="submission" date="2015-01" db="EMBL/GenBank/DDBJ databases">
        <title>The Genome Sequence of Exophiala sideris CBS121828.</title>
        <authorList>
            <consortium name="The Broad Institute Genomics Platform"/>
            <person name="Cuomo C."/>
            <person name="de Hoog S."/>
            <person name="Gorbushina A."/>
            <person name="Stielow B."/>
            <person name="Teixiera M."/>
            <person name="Abouelleil A."/>
            <person name="Chapman S.B."/>
            <person name="Priest M."/>
            <person name="Young S.K."/>
            <person name="Wortman J."/>
            <person name="Nusbaum C."/>
            <person name="Birren B."/>
        </authorList>
    </citation>
    <scope>NUCLEOTIDE SEQUENCE [LARGE SCALE GENOMIC DNA]</scope>
    <source>
        <strain evidence="2 3">CBS 121828</strain>
    </source>
</reference>
<dbReference type="EMBL" id="KN846952">
    <property type="protein sequence ID" value="KIV84062.1"/>
    <property type="molecule type" value="Genomic_DNA"/>
</dbReference>
<accession>A0A0D1YMG9</accession>
<dbReference type="OrthoDB" id="5429780at2759"/>
<evidence type="ECO:0000256" key="1">
    <source>
        <dbReference type="SAM" id="Phobius"/>
    </source>
</evidence>
<gene>
    <name evidence="2" type="ORF">PV11_06036</name>
</gene>
<keyword evidence="1" id="KW-0472">Membrane</keyword>